<feature type="compositionally biased region" description="Pro residues" evidence="13">
    <location>
        <begin position="1"/>
        <end position="11"/>
    </location>
</feature>
<dbReference type="GO" id="GO:0005975">
    <property type="term" value="P:carbohydrate metabolic process"/>
    <property type="evidence" value="ECO:0007669"/>
    <property type="project" value="InterPro"/>
</dbReference>
<comment type="function">
    <text evidence="12">Responsible for the synthesis of complex-type N-linked oligosaccharides in many glycoproteins as well as the carbohydrate moieties of glycolipids.</text>
</comment>
<dbReference type="EMBL" id="JANPWB010000012">
    <property type="protein sequence ID" value="KAJ1112634.1"/>
    <property type="molecule type" value="Genomic_DNA"/>
</dbReference>
<evidence type="ECO:0000256" key="11">
    <source>
        <dbReference type="ARBA" id="ARBA00023211"/>
    </source>
</evidence>
<dbReference type="Proteomes" id="UP001066276">
    <property type="component" value="Chromosome 8"/>
</dbReference>
<dbReference type="SUPFAM" id="SSF53448">
    <property type="entry name" value="Nucleotide-diphospho-sugar transferases"/>
    <property type="match status" value="1"/>
</dbReference>
<keyword evidence="12" id="KW-0479">Metal-binding</keyword>
<keyword evidence="17" id="KW-1185">Reference proteome</keyword>
<evidence type="ECO:0000256" key="5">
    <source>
        <dbReference type="ARBA" id="ARBA00022679"/>
    </source>
</evidence>
<dbReference type="Pfam" id="PF02709">
    <property type="entry name" value="Glyco_transf_7C"/>
    <property type="match status" value="1"/>
</dbReference>
<feature type="domain" description="Galactosyltransferase C-terminal" evidence="14">
    <location>
        <begin position="372"/>
        <end position="448"/>
    </location>
</feature>
<keyword evidence="11 12" id="KW-0464">Manganese</keyword>
<evidence type="ECO:0000256" key="13">
    <source>
        <dbReference type="SAM" id="MobiDB-lite"/>
    </source>
</evidence>
<evidence type="ECO:0000259" key="15">
    <source>
        <dbReference type="Pfam" id="PF13733"/>
    </source>
</evidence>
<dbReference type="GO" id="GO:0008378">
    <property type="term" value="F:galactosyltransferase activity"/>
    <property type="evidence" value="ECO:0007669"/>
    <property type="project" value="TreeGrafter"/>
</dbReference>
<feature type="compositionally biased region" description="Basic and acidic residues" evidence="13">
    <location>
        <begin position="186"/>
        <end position="195"/>
    </location>
</feature>
<evidence type="ECO:0000256" key="4">
    <source>
        <dbReference type="ARBA" id="ARBA00022676"/>
    </source>
</evidence>
<sequence>MSPCSSPPPSVPTSGAVGNKVVWIGSGGAPGQRQSYGPQGAQEKRAPYQSSSGRLLSPCLLTVRAPAAGKHQAPSPGWEANFTPSGVPTRHSDLPLTPRGGPAHSLRARRGTPHVPGPRLQPASRPPGTIPAGPHESAGGHPRGNGPSPVAPPAIAAHLLLRSEPAAPQFSAGRPRPSARPQPLRSPDRPREPRRSPRGPSRAATVSPRLQQSFRSTLSATLPAPARLGIRLKSAPPEPSVGPITVVFETIPSFQTILKKNPYLRRGGKYVPRHCEARYKSAIIIPFRNRDIHLRYLLYYLHPFLQRQQLQYAIFIIHQAGNGTFNRAKLLNIGIKEAMKEDDWDCLIVHDVDLIPENDYNFYACDPNFPKHIASAIDKFDYSLPYWSYFGGVSALTPDQYMKINGFPNTYWGWGGEDDDISTRIKLAGMSIRRTPSDLGRYKMANHDRDNGNEENQKRQVHFY</sequence>
<protein>
    <recommendedName>
        <fullName evidence="12">Beta-1,4-galactosyltransferase</fullName>
        <shortName evidence="12">Beta-1,4-GalTase</shortName>
        <ecNumber evidence="12">2.4.1.-</ecNumber>
    </recommendedName>
</protein>
<keyword evidence="12" id="KW-0333">Golgi apparatus</keyword>
<dbReference type="InterPro" id="IPR027995">
    <property type="entry name" value="Galactosyl_T_N"/>
</dbReference>
<feature type="region of interest" description="Disordered" evidence="13">
    <location>
        <begin position="1"/>
        <end position="55"/>
    </location>
</feature>
<evidence type="ECO:0000256" key="6">
    <source>
        <dbReference type="ARBA" id="ARBA00022692"/>
    </source>
</evidence>
<feature type="region of interest" description="Disordered" evidence="13">
    <location>
        <begin position="67"/>
        <end position="152"/>
    </location>
</feature>
<dbReference type="PRINTS" id="PR02050">
    <property type="entry name" value="B14GALTRFASE"/>
</dbReference>
<dbReference type="InterPro" id="IPR029044">
    <property type="entry name" value="Nucleotide-diphossugar_trans"/>
</dbReference>
<feature type="region of interest" description="Disordered" evidence="13">
    <location>
        <begin position="168"/>
        <end position="214"/>
    </location>
</feature>
<keyword evidence="8" id="KW-1133">Transmembrane helix</keyword>
<reference evidence="16" key="1">
    <citation type="journal article" date="2022" name="bioRxiv">
        <title>Sequencing and chromosome-scale assembly of the giantPleurodeles waltlgenome.</title>
        <authorList>
            <person name="Brown T."/>
            <person name="Elewa A."/>
            <person name="Iarovenko S."/>
            <person name="Subramanian E."/>
            <person name="Araus A.J."/>
            <person name="Petzold A."/>
            <person name="Susuki M."/>
            <person name="Suzuki K.-i.T."/>
            <person name="Hayashi T."/>
            <person name="Toyoda A."/>
            <person name="Oliveira C."/>
            <person name="Osipova E."/>
            <person name="Leigh N.D."/>
            <person name="Simon A."/>
            <person name="Yun M.H."/>
        </authorList>
    </citation>
    <scope>NUCLEOTIDE SEQUENCE</scope>
    <source>
        <strain evidence="16">20211129_DDA</strain>
        <tissue evidence="16">Liver</tissue>
    </source>
</reference>
<comment type="subcellular location">
    <subcellularLocation>
        <location evidence="1 12">Golgi apparatus membrane</location>
        <topology evidence="1 12">Single-pass type II membrane protein</topology>
    </subcellularLocation>
</comment>
<evidence type="ECO:0000256" key="2">
    <source>
        <dbReference type="ARBA" id="ARBA00004922"/>
    </source>
</evidence>
<organism evidence="16 17">
    <name type="scientific">Pleurodeles waltl</name>
    <name type="common">Iberian ribbed newt</name>
    <dbReference type="NCBI Taxonomy" id="8319"/>
    <lineage>
        <taxon>Eukaryota</taxon>
        <taxon>Metazoa</taxon>
        <taxon>Chordata</taxon>
        <taxon>Craniata</taxon>
        <taxon>Vertebrata</taxon>
        <taxon>Euteleostomi</taxon>
        <taxon>Amphibia</taxon>
        <taxon>Batrachia</taxon>
        <taxon>Caudata</taxon>
        <taxon>Salamandroidea</taxon>
        <taxon>Salamandridae</taxon>
        <taxon>Pleurodelinae</taxon>
        <taxon>Pleurodeles</taxon>
    </lineage>
</organism>
<comment type="caution">
    <text evidence="16">The sequence shown here is derived from an EMBL/GenBank/DDBJ whole genome shotgun (WGS) entry which is preliminary data.</text>
</comment>
<dbReference type="AlphaFoldDB" id="A0AAV7NB25"/>
<evidence type="ECO:0000256" key="8">
    <source>
        <dbReference type="ARBA" id="ARBA00022989"/>
    </source>
</evidence>
<feature type="region of interest" description="Disordered" evidence="13">
    <location>
        <begin position="442"/>
        <end position="464"/>
    </location>
</feature>
<evidence type="ECO:0000313" key="17">
    <source>
        <dbReference type="Proteomes" id="UP001066276"/>
    </source>
</evidence>
<dbReference type="GO" id="GO:0032580">
    <property type="term" value="C:Golgi cisterna membrane"/>
    <property type="evidence" value="ECO:0007669"/>
    <property type="project" value="UniProtKB-UniRule"/>
</dbReference>
<gene>
    <name evidence="16" type="ORF">NDU88_000895</name>
</gene>
<comment type="similarity">
    <text evidence="3 12">Belongs to the glycosyltransferase 7 family.</text>
</comment>
<dbReference type="GO" id="GO:0046872">
    <property type="term" value="F:metal ion binding"/>
    <property type="evidence" value="ECO:0007669"/>
    <property type="project" value="UniProtKB-UniRule"/>
</dbReference>
<name>A0AAV7NB25_PLEWA</name>
<dbReference type="GO" id="GO:0000139">
    <property type="term" value="C:Golgi membrane"/>
    <property type="evidence" value="ECO:0007669"/>
    <property type="project" value="UniProtKB-SubCell"/>
</dbReference>
<comment type="cofactor">
    <cofactor evidence="12">
        <name>Mn(2+)</name>
        <dbReference type="ChEBI" id="CHEBI:29035"/>
    </cofactor>
</comment>
<keyword evidence="6" id="KW-0812">Transmembrane</keyword>
<evidence type="ECO:0000256" key="3">
    <source>
        <dbReference type="ARBA" id="ARBA00005735"/>
    </source>
</evidence>
<keyword evidence="10 12" id="KW-0325">Glycoprotein</keyword>
<evidence type="ECO:0000256" key="9">
    <source>
        <dbReference type="ARBA" id="ARBA00023136"/>
    </source>
</evidence>
<dbReference type="PANTHER" id="PTHR19300">
    <property type="entry name" value="BETA-1,4-GALACTOSYLTRANSFERASE"/>
    <property type="match status" value="1"/>
</dbReference>
<dbReference type="PANTHER" id="PTHR19300:SF57">
    <property type="entry name" value="BETA-1,4-N-ACETYLGALACTOSAMINYLTRANSFERASE"/>
    <property type="match status" value="1"/>
</dbReference>
<feature type="compositionally biased region" description="Basic and acidic residues" evidence="13">
    <location>
        <begin position="445"/>
        <end position="458"/>
    </location>
</feature>
<dbReference type="EC" id="2.4.1.-" evidence="12"/>
<evidence type="ECO:0000256" key="1">
    <source>
        <dbReference type="ARBA" id="ARBA00004323"/>
    </source>
</evidence>
<keyword evidence="9" id="KW-0472">Membrane</keyword>
<comment type="pathway">
    <text evidence="2 12">Protein modification; protein glycosylation.</text>
</comment>
<evidence type="ECO:0000256" key="12">
    <source>
        <dbReference type="RuleBase" id="RU368121"/>
    </source>
</evidence>
<keyword evidence="7 12" id="KW-0735">Signal-anchor</keyword>
<keyword evidence="4 12" id="KW-0328">Glycosyltransferase</keyword>
<accession>A0AAV7NB25</accession>
<dbReference type="InterPro" id="IPR003859">
    <property type="entry name" value="Galactosyl_T"/>
</dbReference>
<dbReference type="Gene3D" id="3.90.550.10">
    <property type="entry name" value="Spore Coat Polysaccharide Biosynthesis Protein SpsA, Chain A"/>
    <property type="match status" value="1"/>
</dbReference>
<dbReference type="CDD" id="cd00899">
    <property type="entry name" value="b4GalT"/>
    <property type="match status" value="1"/>
</dbReference>
<evidence type="ECO:0000313" key="16">
    <source>
        <dbReference type="EMBL" id="KAJ1112634.1"/>
    </source>
</evidence>
<keyword evidence="5 12" id="KW-0808">Transferase</keyword>
<evidence type="ECO:0000256" key="10">
    <source>
        <dbReference type="ARBA" id="ARBA00023180"/>
    </source>
</evidence>
<proteinExistence type="inferred from homology"/>
<dbReference type="InterPro" id="IPR027791">
    <property type="entry name" value="Galactosyl_T_C"/>
</dbReference>
<feature type="domain" description="Galactosyltransferase N-terminal" evidence="15">
    <location>
        <begin position="240"/>
        <end position="366"/>
    </location>
</feature>
<evidence type="ECO:0000256" key="7">
    <source>
        <dbReference type="ARBA" id="ARBA00022968"/>
    </source>
</evidence>
<dbReference type="Pfam" id="PF13733">
    <property type="entry name" value="Glyco_transf_7N"/>
    <property type="match status" value="1"/>
</dbReference>
<evidence type="ECO:0000259" key="14">
    <source>
        <dbReference type="Pfam" id="PF02709"/>
    </source>
</evidence>